<dbReference type="InterPro" id="IPR052777">
    <property type="entry name" value="Acetyltransferase_Enz"/>
</dbReference>
<dbReference type="Proteomes" id="UP000184485">
    <property type="component" value="Unassembled WGS sequence"/>
</dbReference>
<dbReference type="InterPro" id="IPR000182">
    <property type="entry name" value="GNAT_dom"/>
</dbReference>
<gene>
    <name evidence="2" type="ORF">SAMN02745157_2013</name>
</gene>
<dbReference type="EMBL" id="FQUP01000001">
    <property type="protein sequence ID" value="SHF25238.1"/>
    <property type="molecule type" value="Genomic_DNA"/>
</dbReference>
<dbReference type="Gene3D" id="3.40.630.30">
    <property type="match status" value="1"/>
</dbReference>
<dbReference type="Pfam" id="PF00583">
    <property type="entry name" value="Acetyltransf_1"/>
    <property type="match status" value="1"/>
</dbReference>
<name>A0A1M5A4N9_9HYPH</name>
<feature type="domain" description="N-acetyltransferase" evidence="1">
    <location>
        <begin position="23"/>
        <end position="177"/>
    </location>
</feature>
<dbReference type="RefSeq" id="WP_084527023.1">
    <property type="nucleotide sequence ID" value="NZ_FQUP01000001.1"/>
</dbReference>
<keyword evidence="2" id="KW-0808">Transferase</keyword>
<protein>
    <submittedName>
        <fullName evidence="2">Acetyltransferase (GNAT) family protein</fullName>
    </submittedName>
</protein>
<evidence type="ECO:0000313" key="2">
    <source>
        <dbReference type="EMBL" id="SHF25238.1"/>
    </source>
</evidence>
<reference evidence="2 3" key="1">
    <citation type="submission" date="2016-11" db="EMBL/GenBank/DDBJ databases">
        <authorList>
            <person name="Jaros S."/>
            <person name="Januszkiewicz K."/>
            <person name="Wedrychowicz H."/>
        </authorList>
    </citation>
    <scope>NUCLEOTIDE SEQUENCE [LARGE SCALE GENOMIC DNA]</scope>
    <source>
        <strain evidence="2 3">DSM 19436</strain>
    </source>
</reference>
<evidence type="ECO:0000313" key="3">
    <source>
        <dbReference type="Proteomes" id="UP000184485"/>
    </source>
</evidence>
<dbReference type="OrthoDB" id="2436196at2"/>
<keyword evidence="3" id="KW-1185">Reference proteome</keyword>
<accession>A0A1M5A4N9</accession>
<proteinExistence type="predicted"/>
<dbReference type="SUPFAM" id="SSF55729">
    <property type="entry name" value="Acyl-CoA N-acyltransferases (Nat)"/>
    <property type="match status" value="1"/>
</dbReference>
<dbReference type="STRING" id="1122133.SAMN02745157_2013"/>
<dbReference type="PANTHER" id="PTHR43305:SF1">
    <property type="entry name" value="FAMILY N-ACETYLTRANSFERASE, PUTATIVE (AFU_ORTHOLOGUE AFUA_2G01380)-RELATED"/>
    <property type="match status" value="1"/>
</dbReference>
<dbReference type="GO" id="GO:0016747">
    <property type="term" value="F:acyltransferase activity, transferring groups other than amino-acyl groups"/>
    <property type="evidence" value="ECO:0007669"/>
    <property type="project" value="InterPro"/>
</dbReference>
<dbReference type="PROSITE" id="PS51186">
    <property type="entry name" value="GNAT"/>
    <property type="match status" value="1"/>
</dbReference>
<sequence length="178" mass="18940">MKKPDTAPAEAGQHQGRTTLAAFQIAPAIDGADLADVARLFAAYVASLGVDLTYQDFAGELARLPGQYGPPDGALLIARDADGLAIGCVALRPFAPEVVEMKRMYVAPEGRGLGLGRGLLQAVLREARRLGAREILLDTLPELSAAIALYRSAGFTEIPPYYATPIERTIFFRLTLGG</sequence>
<organism evidence="2 3">
    <name type="scientific">Kaistia soli DSM 19436</name>
    <dbReference type="NCBI Taxonomy" id="1122133"/>
    <lineage>
        <taxon>Bacteria</taxon>
        <taxon>Pseudomonadati</taxon>
        <taxon>Pseudomonadota</taxon>
        <taxon>Alphaproteobacteria</taxon>
        <taxon>Hyphomicrobiales</taxon>
        <taxon>Kaistiaceae</taxon>
        <taxon>Kaistia</taxon>
    </lineage>
</organism>
<dbReference type="PANTHER" id="PTHR43305">
    <property type="entry name" value="FAMILY N-ACETYLTRANSFERASE, PUTATIVE (AFU_ORTHOLOGUE AFUA_2G01380)-RELATED"/>
    <property type="match status" value="1"/>
</dbReference>
<dbReference type="AlphaFoldDB" id="A0A1M5A4N9"/>
<evidence type="ECO:0000259" key="1">
    <source>
        <dbReference type="PROSITE" id="PS51186"/>
    </source>
</evidence>
<dbReference type="InterPro" id="IPR016181">
    <property type="entry name" value="Acyl_CoA_acyltransferase"/>
</dbReference>